<name>A0A2T5U3B0_9SPHN</name>
<evidence type="ECO:0000313" key="1">
    <source>
        <dbReference type="EMBL" id="PTW45999.1"/>
    </source>
</evidence>
<dbReference type="Proteomes" id="UP000244013">
    <property type="component" value="Unassembled WGS sequence"/>
</dbReference>
<dbReference type="OrthoDB" id="7596589at2"/>
<accession>A0A2T5U3B0</accession>
<evidence type="ECO:0000313" key="2">
    <source>
        <dbReference type="Proteomes" id="UP000244013"/>
    </source>
</evidence>
<protein>
    <submittedName>
        <fullName evidence="1">Uncharacterized protein</fullName>
    </submittedName>
</protein>
<comment type="caution">
    <text evidence="1">The sequence shown here is derived from an EMBL/GenBank/DDBJ whole genome shotgun (WGS) entry which is preliminary data.</text>
</comment>
<dbReference type="GeneID" id="91006591"/>
<gene>
    <name evidence="1" type="ORF">C8J25_106252</name>
</gene>
<reference evidence="1 2" key="1">
    <citation type="submission" date="2018-04" db="EMBL/GenBank/DDBJ databases">
        <title>Genomic Encyclopedia of Type Strains, Phase III (KMG-III): the genomes of soil and plant-associated and newly described type strains.</title>
        <authorList>
            <person name="Whitman W."/>
        </authorList>
    </citation>
    <scope>NUCLEOTIDE SEQUENCE [LARGE SCALE GENOMIC DNA]</scope>
    <source>
        <strain evidence="1 2">MA-olki</strain>
    </source>
</reference>
<proteinExistence type="predicted"/>
<dbReference type="EMBL" id="QAYE01000006">
    <property type="protein sequence ID" value="PTW45999.1"/>
    <property type="molecule type" value="Genomic_DNA"/>
</dbReference>
<dbReference type="RefSeq" id="WP_107954761.1">
    <property type="nucleotide sequence ID" value="NZ_QAYE01000006.1"/>
</dbReference>
<organism evidence="1 2">
    <name type="scientific">Sphingomonas faeni</name>
    <dbReference type="NCBI Taxonomy" id="185950"/>
    <lineage>
        <taxon>Bacteria</taxon>
        <taxon>Pseudomonadati</taxon>
        <taxon>Pseudomonadota</taxon>
        <taxon>Alphaproteobacteria</taxon>
        <taxon>Sphingomonadales</taxon>
        <taxon>Sphingomonadaceae</taxon>
        <taxon>Sphingomonas</taxon>
    </lineage>
</organism>
<sequence length="122" mass="13285">MRGTVLAAVALFTVGMLGAGKSDPLAGRIAGAPVRCIDFQQLNGPEIVDSQTILYRQSGKRIWKTGPVGECASLRPLDTLIVDVYGGQLCRNDRFRTVSVGMSIPSGYCRFRDFTPYDKVTK</sequence>
<dbReference type="AlphaFoldDB" id="A0A2T5U3B0"/>